<sequence>MAELPSPEALEAFILRFLQDKSHSEQIMVLAEYQSDFLVLFGLIHRVRRLARAYILLRKQAFTTEGEVLVRAAMEHAVTAQYAFLTVGGIERLNNSLGQAQKKYAAVIAASSPSAERDAWAAALPDPTGPQLPPFSGAGIIGQLDTIKFLKTTYKVLSQTGHVSHESQTDAIIEVDGEYRLQPEPEPFFEHEVLYALTGFCLLAAWIIARLEGNTREEARLQEFGVQLHVPWRLDTHLPAERRRFPNENT</sequence>
<accession>A0A4Y9QRI5</accession>
<dbReference type="Proteomes" id="UP000298127">
    <property type="component" value="Unassembled WGS sequence"/>
</dbReference>
<organism evidence="1 2">
    <name type="scientific">Orlajensenia leifsoniae</name>
    <dbReference type="NCBI Taxonomy" id="2561933"/>
    <lineage>
        <taxon>Bacteria</taxon>
        <taxon>Bacillati</taxon>
        <taxon>Actinomycetota</taxon>
        <taxon>Actinomycetes</taxon>
        <taxon>Micrococcales</taxon>
        <taxon>Microbacteriaceae</taxon>
        <taxon>Orlajensenia</taxon>
    </lineage>
</organism>
<name>A0A4Y9QRI5_9MICO</name>
<proteinExistence type="predicted"/>
<evidence type="ECO:0000313" key="1">
    <source>
        <dbReference type="EMBL" id="TFV94877.1"/>
    </source>
</evidence>
<keyword evidence="2" id="KW-1185">Reference proteome</keyword>
<evidence type="ECO:0000313" key="2">
    <source>
        <dbReference type="Proteomes" id="UP000298127"/>
    </source>
</evidence>
<dbReference type="EMBL" id="SPQZ01000009">
    <property type="protein sequence ID" value="TFV94877.1"/>
    <property type="molecule type" value="Genomic_DNA"/>
</dbReference>
<dbReference type="AlphaFoldDB" id="A0A4Y9QRI5"/>
<protein>
    <submittedName>
        <fullName evidence="1">Uncharacterized protein</fullName>
    </submittedName>
</protein>
<gene>
    <name evidence="1" type="ORF">E4M00_17130</name>
</gene>
<reference evidence="1 2" key="1">
    <citation type="journal article" date="2018" name="J. Microbiol.">
        <title>Leifsonia flava sp. nov., a novel actinobacterium isolated from the rhizosphere of Aquilegia viridiflora.</title>
        <authorList>
            <person name="Cai Y."/>
            <person name="Tao W.Z."/>
            <person name="Ma Y.J."/>
            <person name="Cheng J."/>
            <person name="Zhang M.Y."/>
            <person name="Zhang Y.X."/>
        </authorList>
    </citation>
    <scope>NUCLEOTIDE SEQUENCE [LARGE SCALE GENOMIC DNA]</scope>
    <source>
        <strain evidence="1 2">SYP-B2174</strain>
    </source>
</reference>
<dbReference type="RefSeq" id="WP_135121687.1">
    <property type="nucleotide sequence ID" value="NZ_SPQZ01000009.1"/>
</dbReference>
<comment type="caution">
    <text evidence="1">The sequence shown here is derived from an EMBL/GenBank/DDBJ whole genome shotgun (WGS) entry which is preliminary data.</text>
</comment>